<dbReference type="EMBL" id="JAVRBK010000007">
    <property type="protein sequence ID" value="KAK5640775.1"/>
    <property type="molecule type" value="Genomic_DNA"/>
</dbReference>
<comment type="caution">
    <text evidence="12">The sequence shown here is derived from an EMBL/GenBank/DDBJ whole genome shotgun (WGS) entry which is preliminary data.</text>
</comment>
<dbReference type="Gene3D" id="3.30.70.890">
    <property type="entry name" value="GHMP kinase, C-terminal domain"/>
    <property type="match status" value="1"/>
</dbReference>
<dbReference type="InterPro" id="IPR019741">
    <property type="entry name" value="Galactokinase_CS"/>
</dbReference>
<keyword evidence="7" id="KW-0460">Magnesium</keyword>
<dbReference type="InterPro" id="IPR020568">
    <property type="entry name" value="Ribosomal_Su5_D2-typ_SF"/>
</dbReference>
<dbReference type="Pfam" id="PF08544">
    <property type="entry name" value="GHMP_kinases_C"/>
    <property type="match status" value="1"/>
</dbReference>
<accession>A0AAN7ZC22</accession>
<evidence type="ECO:0000256" key="4">
    <source>
        <dbReference type="ARBA" id="ARBA00022741"/>
    </source>
</evidence>
<evidence type="ECO:0000256" key="1">
    <source>
        <dbReference type="ARBA" id="ARBA00006566"/>
    </source>
</evidence>
<comment type="similarity">
    <text evidence="1">Belongs to the GHMP kinase family. GalK subfamily.</text>
</comment>
<name>A0AAN7ZC22_9COLE</name>
<evidence type="ECO:0000256" key="8">
    <source>
        <dbReference type="ARBA" id="ARBA00023277"/>
    </source>
</evidence>
<dbReference type="InterPro" id="IPR006206">
    <property type="entry name" value="Mevalonate/galactokinase"/>
</dbReference>
<keyword evidence="13" id="KW-1185">Reference proteome</keyword>
<dbReference type="GO" id="GO:0005524">
    <property type="term" value="F:ATP binding"/>
    <property type="evidence" value="ECO:0007669"/>
    <property type="project" value="UniProtKB-KW"/>
</dbReference>
<gene>
    <name evidence="12" type="ORF">RI129_009322</name>
</gene>
<dbReference type="GO" id="GO:0005829">
    <property type="term" value="C:cytosol"/>
    <property type="evidence" value="ECO:0007669"/>
    <property type="project" value="TreeGrafter"/>
</dbReference>
<evidence type="ECO:0000256" key="5">
    <source>
        <dbReference type="ARBA" id="ARBA00022777"/>
    </source>
</evidence>
<dbReference type="SUPFAM" id="SSF55060">
    <property type="entry name" value="GHMP Kinase, C-terminal domain"/>
    <property type="match status" value="1"/>
</dbReference>
<dbReference type="GO" id="GO:0004335">
    <property type="term" value="F:galactokinase activity"/>
    <property type="evidence" value="ECO:0007669"/>
    <property type="project" value="InterPro"/>
</dbReference>
<keyword evidence="2" id="KW-0808">Transferase</keyword>
<keyword evidence="5" id="KW-0418">Kinase</keyword>
<dbReference type="InterPro" id="IPR036554">
    <property type="entry name" value="GHMP_kinase_C_sf"/>
</dbReference>
<dbReference type="GO" id="GO:0006012">
    <property type="term" value="P:galactose metabolic process"/>
    <property type="evidence" value="ECO:0007669"/>
    <property type="project" value="InterPro"/>
</dbReference>
<evidence type="ECO:0000256" key="7">
    <source>
        <dbReference type="ARBA" id="ARBA00022842"/>
    </source>
</evidence>
<evidence type="ECO:0000256" key="3">
    <source>
        <dbReference type="ARBA" id="ARBA00022723"/>
    </source>
</evidence>
<evidence type="ECO:0000256" key="6">
    <source>
        <dbReference type="ARBA" id="ARBA00022840"/>
    </source>
</evidence>
<feature type="domain" description="GHMP kinase N-terminal" evidence="9">
    <location>
        <begin position="110"/>
        <end position="196"/>
    </location>
</feature>
<dbReference type="InterPro" id="IPR000705">
    <property type="entry name" value="Galactokinase"/>
</dbReference>
<dbReference type="PROSITE" id="PS00627">
    <property type="entry name" value="GHMP_KINASES_ATP"/>
    <property type="match status" value="1"/>
</dbReference>
<dbReference type="InterPro" id="IPR013750">
    <property type="entry name" value="GHMP_kinase_C_dom"/>
</dbReference>
<dbReference type="AlphaFoldDB" id="A0AAN7ZC22"/>
<evidence type="ECO:0000259" key="9">
    <source>
        <dbReference type="Pfam" id="PF00288"/>
    </source>
</evidence>
<organism evidence="12 13">
    <name type="scientific">Pyrocoelia pectoralis</name>
    <dbReference type="NCBI Taxonomy" id="417401"/>
    <lineage>
        <taxon>Eukaryota</taxon>
        <taxon>Metazoa</taxon>
        <taxon>Ecdysozoa</taxon>
        <taxon>Arthropoda</taxon>
        <taxon>Hexapoda</taxon>
        <taxon>Insecta</taxon>
        <taxon>Pterygota</taxon>
        <taxon>Neoptera</taxon>
        <taxon>Endopterygota</taxon>
        <taxon>Coleoptera</taxon>
        <taxon>Polyphaga</taxon>
        <taxon>Elateriformia</taxon>
        <taxon>Elateroidea</taxon>
        <taxon>Lampyridae</taxon>
        <taxon>Lampyrinae</taxon>
        <taxon>Pyrocoelia</taxon>
    </lineage>
</organism>
<feature type="domain" description="Galactokinase N-terminal" evidence="11">
    <location>
        <begin position="19"/>
        <end position="66"/>
    </location>
</feature>
<dbReference type="PRINTS" id="PR00959">
    <property type="entry name" value="MEVGALKINASE"/>
</dbReference>
<evidence type="ECO:0000313" key="12">
    <source>
        <dbReference type="EMBL" id="KAK5640775.1"/>
    </source>
</evidence>
<dbReference type="InterPro" id="IPR014721">
    <property type="entry name" value="Ribsml_uS5_D2-typ_fold_subgr"/>
</dbReference>
<evidence type="ECO:0000259" key="10">
    <source>
        <dbReference type="Pfam" id="PF08544"/>
    </source>
</evidence>
<keyword evidence="3" id="KW-0479">Metal-binding</keyword>
<sequence length="403" mass="44661">MAEEIPTIENLLQMATDIYQQEFDNTPDVAVCAPGRVNLIGEHTDYNDGFVLPMALPLVTLIVGSKISGYESVVITTNRDVDSPRRVIIKMPDKRASISNCVPGIPKWANYIKGVIVNYKGEAPTFQAVVISSVPTGGGLSSSASLEVATYTFLDALNGTNQILPRDKALACQKAENDFVGMPCGIMDQFISFMGKEGNALLIDCRTMASTLIPFTDPNIVILITNSNVKHELTGSEYSNRKQQCIEAAKLLKKSSLRDATDDDIQRLRAHKADRDFIKRTKHVISEIRRTNLAAQALKDRNYEKFGKLMTESHHSLRDYYEVSCPELDTLVELALEVKGVLGSRMTGGGFGGCTVTMVYEHAVDKLISYITNNYERKATFYICKPENGAQVLRLKPDEGHYY</sequence>
<dbReference type="PROSITE" id="PS00106">
    <property type="entry name" value="GALACTOKINASE"/>
    <property type="match status" value="1"/>
</dbReference>
<dbReference type="Pfam" id="PF00288">
    <property type="entry name" value="GHMP_kinases_N"/>
    <property type="match status" value="1"/>
</dbReference>
<dbReference type="PRINTS" id="PR00473">
    <property type="entry name" value="GALCTOKINASE"/>
</dbReference>
<dbReference type="Proteomes" id="UP001329430">
    <property type="component" value="Chromosome 7"/>
</dbReference>
<proteinExistence type="inferred from homology"/>
<dbReference type="Pfam" id="PF10509">
    <property type="entry name" value="GalKase_gal_bdg"/>
    <property type="match status" value="1"/>
</dbReference>
<keyword evidence="6" id="KW-0067">ATP-binding</keyword>
<dbReference type="InterPro" id="IPR006204">
    <property type="entry name" value="GHMP_kinase_N_dom"/>
</dbReference>
<dbReference type="FunFam" id="3.30.70.890:FF:000001">
    <property type="entry name" value="Galactokinase"/>
    <property type="match status" value="1"/>
</dbReference>
<dbReference type="Gene3D" id="3.30.230.10">
    <property type="match status" value="1"/>
</dbReference>
<evidence type="ECO:0000256" key="2">
    <source>
        <dbReference type="ARBA" id="ARBA00022679"/>
    </source>
</evidence>
<evidence type="ECO:0008006" key="14">
    <source>
        <dbReference type="Google" id="ProtNLM"/>
    </source>
</evidence>
<dbReference type="PANTHER" id="PTHR10457">
    <property type="entry name" value="MEVALONATE KINASE/GALACTOKINASE"/>
    <property type="match status" value="1"/>
</dbReference>
<dbReference type="PIRSF" id="PIRSF000530">
    <property type="entry name" value="Galactokinase"/>
    <property type="match status" value="1"/>
</dbReference>
<keyword evidence="4" id="KW-0547">Nucleotide-binding</keyword>
<dbReference type="SUPFAM" id="SSF54211">
    <property type="entry name" value="Ribosomal protein S5 domain 2-like"/>
    <property type="match status" value="1"/>
</dbReference>
<dbReference type="InterPro" id="IPR006203">
    <property type="entry name" value="GHMP_knse_ATP-bd_CS"/>
</dbReference>
<feature type="domain" description="GHMP kinase C-terminal" evidence="10">
    <location>
        <begin position="295"/>
        <end position="376"/>
    </location>
</feature>
<keyword evidence="8" id="KW-0119">Carbohydrate metabolism</keyword>
<evidence type="ECO:0000313" key="13">
    <source>
        <dbReference type="Proteomes" id="UP001329430"/>
    </source>
</evidence>
<reference evidence="12 13" key="1">
    <citation type="journal article" date="2024" name="Insects">
        <title>An Improved Chromosome-Level Genome Assembly of the Firefly Pyrocoelia pectoralis.</title>
        <authorList>
            <person name="Fu X."/>
            <person name="Meyer-Rochow V.B."/>
            <person name="Ballantyne L."/>
            <person name="Zhu X."/>
        </authorList>
    </citation>
    <scope>NUCLEOTIDE SEQUENCE [LARGE SCALE GENOMIC DNA]</scope>
    <source>
        <strain evidence="12">XCY_ONT2</strain>
    </source>
</reference>
<dbReference type="InterPro" id="IPR019539">
    <property type="entry name" value="GalKase_N"/>
</dbReference>
<protein>
    <recommendedName>
        <fullName evidence="14">Galactokinase</fullName>
    </recommendedName>
</protein>
<dbReference type="PANTHER" id="PTHR10457:SF7">
    <property type="entry name" value="GALACTOKINASE-RELATED"/>
    <property type="match status" value="1"/>
</dbReference>
<dbReference type="GO" id="GO:0046872">
    <property type="term" value="F:metal ion binding"/>
    <property type="evidence" value="ECO:0007669"/>
    <property type="project" value="UniProtKB-KW"/>
</dbReference>
<dbReference type="NCBIfam" id="TIGR00131">
    <property type="entry name" value="gal_kin"/>
    <property type="match status" value="1"/>
</dbReference>
<evidence type="ECO:0000259" key="11">
    <source>
        <dbReference type="Pfam" id="PF10509"/>
    </source>
</evidence>
<dbReference type="FunFam" id="3.30.230.10:FF:000040">
    <property type="entry name" value="Galactokinase 1"/>
    <property type="match status" value="1"/>
</dbReference>